<dbReference type="GO" id="GO:0090729">
    <property type="term" value="F:toxin activity"/>
    <property type="evidence" value="ECO:0007669"/>
    <property type="project" value="UniProtKB-KW"/>
</dbReference>
<dbReference type="AlphaFoldDB" id="R1GNS2"/>
<evidence type="ECO:0000313" key="11">
    <source>
        <dbReference type="Proteomes" id="UP000013526"/>
    </source>
</evidence>
<evidence type="ECO:0000256" key="2">
    <source>
        <dbReference type="ARBA" id="ARBA00004613"/>
    </source>
</evidence>
<dbReference type="NCBIfam" id="TIGR03661">
    <property type="entry name" value="T1SS_VCA0849"/>
    <property type="match status" value="1"/>
</dbReference>
<dbReference type="GO" id="GO:0005576">
    <property type="term" value="C:extracellular region"/>
    <property type="evidence" value="ECO:0007669"/>
    <property type="project" value="UniProtKB-SubCell"/>
</dbReference>
<dbReference type="PANTHER" id="PTHR38340:SF1">
    <property type="entry name" value="S-LAYER PROTEIN"/>
    <property type="match status" value="1"/>
</dbReference>
<keyword evidence="6" id="KW-0106">Calcium</keyword>
<keyword evidence="8" id="KW-0472">Membrane</keyword>
<evidence type="ECO:0000256" key="1">
    <source>
        <dbReference type="ARBA" id="ARBA00004370"/>
    </source>
</evidence>
<dbReference type="NCBIfam" id="TIGR01965">
    <property type="entry name" value="VCBS_repeat"/>
    <property type="match status" value="1"/>
</dbReference>
<dbReference type="EMBL" id="AQGQ01000244">
    <property type="protein sequence ID" value="EOD53345.1"/>
    <property type="molecule type" value="Genomic_DNA"/>
</dbReference>
<dbReference type="PRINTS" id="PR00313">
    <property type="entry name" value="CABNDNGRPT"/>
</dbReference>
<dbReference type="Proteomes" id="UP000013526">
    <property type="component" value="Unassembled WGS sequence"/>
</dbReference>
<dbReference type="SMART" id="SM00327">
    <property type="entry name" value="VWA"/>
    <property type="match status" value="1"/>
</dbReference>
<dbReference type="InterPro" id="IPR002035">
    <property type="entry name" value="VWF_A"/>
</dbReference>
<dbReference type="SUPFAM" id="SSF51120">
    <property type="entry name" value="beta-Roll"/>
    <property type="match status" value="1"/>
</dbReference>
<dbReference type="PRINTS" id="PR01488">
    <property type="entry name" value="RTXTOXINA"/>
</dbReference>
<feature type="domain" description="VWFA" evidence="9">
    <location>
        <begin position="29"/>
        <end position="233"/>
    </location>
</feature>
<dbReference type="Pfam" id="PF00353">
    <property type="entry name" value="HemolysinCabind"/>
    <property type="match status" value="2"/>
</dbReference>
<dbReference type="SUPFAM" id="SSF53300">
    <property type="entry name" value="vWA-like"/>
    <property type="match status" value="1"/>
</dbReference>
<evidence type="ECO:0000256" key="3">
    <source>
        <dbReference type="ARBA" id="ARBA00022525"/>
    </source>
</evidence>
<evidence type="ECO:0000259" key="9">
    <source>
        <dbReference type="PROSITE" id="PS50234"/>
    </source>
</evidence>
<evidence type="ECO:0000256" key="5">
    <source>
        <dbReference type="ARBA" id="ARBA00022737"/>
    </source>
</evidence>
<dbReference type="InterPro" id="IPR036465">
    <property type="entry name" value="vWFA_dom_sf"/>
</dbReference>
<dbReference type="CDD" id="cd00198">
    <property type="entry name" value="vWFA"/>
    <property type="match status" value="1"/>
</dbReference>
<dbReference type="GO" id="GO:0005509">
    <property type="term" value="F:calcium ion binding"/>
    <property type="evidence" value="ECO:0007669"/>
    <property type="project" value="InterPro"/>
</dbReference>
<dbReference type="InterPro" id="IPR018511">
    <property type="entry name" value="Hemolysin-typ_Ca-bd_CS"/>
</dbReference>
<dbReference type="InterPro" id="IPR001343">
    <property type="entry name" value="Hemolysn_Ca-bd"/>
</dbReference>
<dbReference type="PROSITE" id="PS00330">
    <property type="entry name" value="HEMOLYSIN_CALCIUM"/>
    <property type="match status" value="3"/>
</dbReference>
<dbReference type="InterPro" id="IPR019960">
    <property type="entry name" value="T1SS_VCA0849"/>
</dbReference>
<name>R1GNS2_9GAMM</name>
<dbReference type="Pfam" id="PF13519">
    <property type="entry name" value="VWA_2"/>
    <property type="match status" value="1"/>
</dbReference>
<dbReference type="PATRIC" id="fig|1268236.3.peg.3898"/>
<dbReference type="PANTHER" id="PTHR38340">
    <property type="entry name" value="S-LAYER PROTEIN"/>
    <property type="match status" value="1"/>
</dbReference>
<keyword evidence="3" id="KW-0964">Secreted</keyword>
<organism evidence="10 11">
    <name type="scientific">Aeromonas molluscorum 848</name>
    <dbReference type="NCBI Taxonomy" id="1268236"/>
    <lineage>
        <taxon>Bacteria</taxon>
        <taxon>Pseudomonadati</taxon>
        <taxon>Pseudomonadota</taxon>
        <taxon>Gammaproteobacteria</taxon>
        <taxon>Aeromonadales</taxon>
        <taxon>Aeromonadaceae</taxon>
        <taxon>Aeromonas</taxon>
    </lineage>
</organism>
<dbReference type="GO" id="GO:0016020">
    <property type="term" value="C:membrane"/>
    <property type="evidence" value="ECO:0007669"/>
    <property type="project" value="UniProtKB-SubCell"/>
</dbReference>
<keyword evidence="11" id="KW-1185">Reference proteome</keyword>
<reference evidence="10 11" key="1">
    <citation type="journal article" date="2013" name="Genome Announc.">
        <title>Draft Genome Sequence of Aeromonas molluscorum Strain 848TT, Isolated from Bivalve Molluscs.</title>
        <authorList>
            <person name="Spataro N."/>
            <person name="Farfan M."/>
            <person name="Albarral V."/>
            <person name="Sanglas A."/>
            <person name="Loren J.G."/>
            <person name="Fuste M.C."/>
            <person name="Bosch E."/>
        </authorList>
    </citation>
    <scope>NUCLEOTIDE SEQUENCE [LARGE SCALE GENOMIC DNA]</scope>
    <source>
        <strain evidence="10 11">848</strain>
    </source>
</reference>
<dbReference type="InterPro" id="IPR010221">
    <property type="entry name" value="VCBS_dom"/>
</dbReference>
<keyword evidence="4" id="KW-0800">Toxin</keyword>
<evidence type="ECO:0000256" key="8">
    <source>
        <dbReference type="ARBA" id="ARBA00023136"/>
    </source>
</evidence>
<evidence type="ECO:0000313" key="10">
    <source>
        <dbReference type="EMBL" id="EOD53345.1"/>
    </source>
</evidence>
<protein>
    <submittedName>
        <fullName evidence="10">Hemolysin-type calcium-binding repeat-containing protein</fullName>
    </submittedName>
</protein>
<comment type="subcellular location">
    <subcellularLocation>
        <location evidence="1">Membrane</location>
    </subcellularLocation>
    <subcellularLocation>
        <location evidence="2">Secreted</location>
    </subcellularLocation>
</comment>
<dbReference type="InterPro" id="IPR003995">
    <property type="entry name" value="RTX_toxin_determinant-A"/>
</dbReference>
<evidence type="ECO:0000256" key="7">
    <source>
        <dbReference type="ARBA" id="ARBA00023026"/>
    </source>
</evidence>
<proteinExistence type="predicted"/>
<dbReference type="Pfam" id="PF17963">
    <property type="entry name" value="Big_9"/>
    <property type="match status" value="1"/>
</dbReference>
<comment type="caution">
    <text evidence="10">The sequence shown here is derived from an EMBL/GenBank/DDBJ whole genome shotgun (WGS) entry which is preliminary data.</text>
</comment>
<dbReference type="InterPro" id="IPR011049">
    <property type="entry name" value="Serralysin-like_metalloprot_C"/>
</dbReference>
<dbReference type="Gene3D" id="3.40.50.410">
    <property type="entry name" value="von Willebrand factor, type A domain"/>
    <property type="match status" value="1"/>
</dbReference>
<evidence type="ECO:0000256" key="4">
    <source>
        <dbReference type="ARBA" id="ARBA00022656"/>
    </source>
</evidence>
<dbReference type="InterPro" id="IPR050557">
    <property type="entry name" value="RTX_toxin/Mannuronan_C5-epim"/>
</dbReference>
<sequence>MSVQIVDDVPVQPADLNTRVEEFSNPGTNLMIILDTSGSMDSASGVAGYATRMAIARASILQLINDYDNVGNVMVRLVGFASTATTNFLGSGDIWLTATQALNVINTITDTLGNGGTDYDDALIKAMSAYNSAGKIIGGQGVLYFLSDGEPTESTSWPGVVGSGSDGINGAEQTAWQTFLTNNDVKAYALGMGTGATAPALEPISYNGATGTDQPAIIVTDLSQLASTLSGTVQVPTTGNLLIDAGVVFGADGPAALPITSISHDADGNPATPDVVYTTSYSGYNATTHVLTIPTHGGGTLSVNLLTGAYSYSLSLDVANDYTETFHYTISDADGDVKTGVLNLITTDSSDVTLYDNSNDALVYQVMVPGVTTNTILADFSDTTNSANSGSGYNPWIYDTSGTGTSVIDLGSNLIATAVVSNGDKWIVSTQGGSTLDATVSNNALRLVDNNGATAGGVEMLTPEFVANATGTTTLSFDYGKANVNANDVVTWSLYKFDGANWVQQSGAGYSGNLSAAPLSSTITTGDLEAGKRYRVYFSVNDGGGSGNNNDSRLELDNIKLNNTAAATAAIAIMAAQGNVLTDPNHNPYSSDPWGAVDSLGSESSVLKIWNGSSYTSVTTSQTVAGLYGSLEIHSDGAYTYTPNSNLSNVGQSDVFTYQVMQNDGDQDTAQLTINIGATAAAVPTPIEGTSGNDVLNGTGGNDVLLGYGGNDTIHGNGGNDHIEGGAGNDALYGDAGNDALLGGAGTDILDGGLGNDTLIGGLGADTMTGGNGHDTFKWLAGEADGNIDKITDFTLGSSGSNANSDVLDLSQLLVDVPASANNSVLANALNSYLTFDTANNKLTIDTNGGTAGGDQLTVLFQNAPDLSHGGTLSTNQDIIKQLLDDSNLKVDPHP</sequence>
<evidence type="ECO:0000256" key="6">
    <source>
        <dbReference type="ARBA" id="ARBA00022837"/>
    </source>
</evidence>
<gene>
    <name evidence="10" type="ORF">G113_20147</name>
</gene>
<keyword evidence="7" id="KW-0843">Virulence</keyword>
<keyword evidence="5" id="KW-0677">Repeat</keyword>
<dbReference type="PROSITE" id="PS50234">
    <property type="entry name" value="VWFA"/>
    <property type="match status" value="1"/>
</dbReference>
<dbReference type="Gene3D" id="2.150.10.10">
    <property type="entry name" value="Serralysin-like metalloprotease, C-terminal"/>
    <property type="match status" value="2"/>
</dbReference>
<accession>R1GNS2</accession>